<evidence type="ECO:0000313" key="4">
    <source>
        <dbReference type="Proteomes" id="UP000235778"/>
    </source>
</evidence>
<evidence type="ECO:0008006" key="5">
    <source>
        <dbReference type="Google" id="ProtNLM"/>
    </source>
</evidence>
<feature type="chain" id="PRO_5014704886" description="Porin" evidence="2">
    <location>
        <begin position="20"/>
        <end position="79"/>
    </location>
</feature>
<evidence type="ECO:0000256" key="2">
    <source>
        <dbReference type="SAM" id="SignalP"/>
    </source>
</evidence>
<feature type="region of interest" description="Disordered" evidence="1">
    <location>
        <begin position="52"/>
        <end position="79"/>
    </location>
</feature>
<organism evidence="3 4">
    <name type="scientific">Vibrio lentus</name>
    <dbReference type="NCBI Taxonomy" id="136468"/>
    <lineage>
        <taxon>Bacteria</taxon>
        <taxon>Pseudomonadati</taxon>
        <taxon>Pseudomonadota</taxon>
        <taxon>Gammaproteobacteria</taxon>
        <taxon>Vibrionales</taxon>
        <taxon>Vibrionaceae</taxon>
        <taxon>Vibrio</taxon>
    </lineage>
</organism>
<accession>A0A2N7BJ99</accession>
<dbReference type="RefSeq" id="WP_102266524.1">
    <property type="nucleotide sequence ID" value="NZ_MCSH01000035.1"/>
</dbReference>
<reference evidence="4" key="1">
    <citation type="submission" date="2016-07" db="EMBL/GenBank/DDBJ databases">
        <title>Nontailed viruses are major unrecognized killers of bacteria in the ocean.</title>
        <authorList>
            <person name="Kauffman K."/>
            <person name="Hussain F."/>
            <person name="Yang J."/>
            <person name="Arevalo P."/>
            <person name="Brown J."/>
            <person name="Cutler M."/>
            <person name="Kelly L."/>
            <person name="Polz M.F."/>
        </authorList>
    </citation>
    <scope>NUCLEOTIDE SEQUENCE [LARGE SCALE GENOMIC DNA]</scope>
    <source>
        <strain evidence="4">10N.286.55.C1</strain>
    </source>
</reference>
<feature type="signal peptide" evidence="2">
    <location>
        <begin position="1"/>
        <end position="19"/>
    </location>
</feature>
<gene>
    <name evidence="3" type="ORF">BCV30_18725</name>
</gene>
<dbReference type="Proteomes" id="UP000235778">
    <property type="component" value="Unassembled WGS sequence"/>
</dbReference>
<proteinExistence type="predicted"/>
<name>A0A2N7BJ99_9VIBR</name>
<keyword evidence="2" id="KW-0732">Signal</keyword>
<comment type="caution">
    <text evidence="3">The sequence shown here is derived from an EMBL/GenBank/DDBJ whole genome shotgun (WGS) entry which is preliminary data.</text>
</comment>
<feature type="compositionally biased region" description="Polar residues" evidence="1">
    <location>
        <begin position="62"/>
        <end position="73"/>
    </location>
</feature>
<sequence length="79" mass="8508">MHKTIALGLMATSMNTVFAADGAYTGTIDITTSKGNQVKVERVEADFTLKGRNKASNGGLKFSSNASHDQTFQLKGRRD</sequence>
<dbReference type="EMBL" id="MCSI01000173">
    <property type="protein sequence ID" value="PME56691.1"/>
    <property type="molecule type" value="Genomic_DNA"/>
</dbReference>
<evidence type="ECO:0000313" key="3">
    <source>
        <dbReference type="EMBL" id="PME56691.1"/>
    </source>
</evidence>
<protein>
    <recommendedName>
        <fullName evidence="5">Porin</fullName>
    </recommendedName>
</protein>
<evidence type="ECO:0000256" key="1">
    <source>
        <dbReference type="SAM" id="MobiDB-lite"/>
    </source>
</evidence>
<dbReference type="AlphaFoldDB" id="A0A2N7BJ99"/>